<dbReference type="Proteomes" id="UP000269974">
    <property type="component" value="Unassembled WGS sequence"/>
</dbReference>
<comment type="caution">
    <text evidence="1">The sequence shown here is derived from an EMBL/GenBank/DDBJ whole genome shotgun (WGS) entry which is preliminary data.</text>
</comment>
<dbReference type="AlphaFoldDB" id="A0A7Z9C8B4"/>
<name>A0A7Z9C8B4_9ACTO</name>
<evidence type="ECO:0000313" key="2">
    <source>
        <dbReference type="Proteomes" id="UP000269974"/>
    </source>
</evidence>
<sequence length="60" mass="6501">MGQAQRSTQTVLKALDMAIGLRGAHHANWCCTRTRIHTAIGGHTPVEYELITAVPFVEAA</sequence>
<protein>
    <submittedName>
        <fullName evidence="1">Uncharacterized protein</fullName>
    </submittedName>
</protein>
<proteinExistence type="predicted"/>
<gene>
    <name evidence="1" type="ORF">NCTC10327_00912</name>
</gene>
<accession>A0A7Z9C8B4</accession>
<evidence type="ECO:0000313" key="1">
    <source>
        <dbReference type="EMBL" id="VDG76249.1"/>
    </source>
</evidence>
<dbReference type="EMBL" id="UYIO01000001">
    <property type="protein sequence ID" value="VDG76249.1"/>
    <property type="molecule type" value="Genomic_DNA"/>
</dbReference>
<reference evidence="1 2" key="1">
    <citation type="submission" date="2018-11" db="EMBL/GenBank/DDBJ databases">
        <authorList>
            <consortium name="Pathogen Informatics"/>
        </authorList>
    </citation>
    <scope>NUCLEOTIDE SEQUENCE [LARGE SCALE GENOMIC DNA]</scope>
    <source>
        <strain evidence="1 2">NCTC10327</strain>
    </source>
</reference>
<organism evidence="1 2">
    <name type="scientific">Actinobaculum suis</name>
    <dbReference type="NCBI Taxonomy" id="1657"/>
    <lineage>
        <taxon>Bacteria</taxon>
        <taxon>Bacillati</taxon>
        <taxon>Actinomycetota</taxon>
        <taxon>Actinomycetes</taxon>
        <taxon>Actinomycetales</taxon>
        <taxon>Actinomycetaceae</taxon>
        <taxon>Actinobaculum</taxon>
    </lineage>
</organism>